<dbReference type="Gene3D" id="1.10.287.110">
    <property type="entry name" value="DnaJ domain"/>
    <property type="match status" value="1"/>
</dbReference>
<name>A0A8H7PRP2_9FUNG</name>
<dbReference type="SMART" id="SM00271">
    <property type="entry name" value="DnaJ"/>
    <property type="match status" value="1"/>
</dbReference>
<dbReference type="EMBL" id="JAEPRA010000011">
    <property type="protein sequence ID" value="KAG2178663.1"/>
    <property type="molecule type" value="Genomic_DNA"/>
</dbReference>
<dbReference type="Gene3D" id="2.60.260.20">
    <property type="entry name" value="Urease metallochaperone UreE, N-terminal domain"/>
    <property type="match status" value="2"/>
</dbReference>
<keyword evidence="4 5" id="KW-0862">Zinc</keyword>
<dbReference type="GO" id="GO:0008270">
    <property type="term" value="F:zinc ion binding"/>
    <property type="evidence" value="ECO:0007669"/>
    <property type="project" value="UniProtKB-KW"/>
</dbReference>
<dbReference type="CDD" id="cd10747">
    <property type="entry name" value="DnaJ_C"/>
    <property type="match status" value="1"/>
</dbReference>
<dbReference type="SUPFAM" id="SSF49493">
    <property type="entry name" value="HSP40/DnaJ peptide-binding domain"/>
    <property type="match status" value="2"/>
</dbReference>
<organism evidence="9 10">
    <name type="scientific">Umbelopsis vinacea</name>
    <dbReference type="NCBI Taxonomy" id="44442"/>
    <lineage>
        <taxon>Eukaryota</taxon>
        <taxon>Fungi</taxon>
        <taxon>Fungi incertae sedis</taxon>
        <taxon>Mucoromycota</taxon>
        <taxon>Mucoromycotina</taxon>
        <taxon>Umbelopsidomycetes</taxon>
        <taxon>Umbelopsidales</taxon>
        <taxon>Umbelopsidaceae</taxon>
        <taxon>Umbelopsis</taxon>
    </lineage>
</organism>
<dbReference type="InterPro" id="IPR001623">
    <property type="entry name" value="DnaJ_domain"/>
</dbReference>
<dbReference type="PANTHER" id="PTHR43888">
    <property type="entry name" value="DNAJ-LIKE-2, ISOFORM A-RELATED"/>
    <property type="match status" value="1"/>
</dbReference>
<keyword evidence="2" id="KW-0677">Repeat</keyword>
<dbReference type="InterPro" id="IPR044713">
    <property type="entry name" value="DNJA1/2-like"/>
</dbReference>
<dbReference type="Proteomes" id="UP000612746">
    <property type="component" value="Unassembled WGS sequence"/>
</dbReference>
<dbReference type="CDD" id="cd10719">
    <property type="entry name" value="DnaJ_zf"/>
    <property type="match status" value="1"/>
</dbReference>
<dbReference type="Pfam" id="PF00226">
    <property type="entry name" value="DnaJ"/>
    <property type="match status" value="1"/>
</dbReference>
<dbReference type="CDD" id="cd06257">
    <property type="entry name" value="DnaJ"/>
    <property type="match status" value="1"/>
</dbReference>
<evidence type="ECO:0000313" key="9">
    <source>
        <dbReference type="EMBL" id="KAG2178663.1"/>
    </source>
</evidence>
<evidence type="ECO:0000256" key="6">
    <source>
        <dbReference type="SAM" id="MobiDB-lite"/>
    </source>
</evidence>
<dbReference type="InterPro" id="IPR002939">
    <property type="entry name" value="DnaJ_C"/>
</dbReference>
<keyword evidence="1 5" id="KW-0479">Metal-binding</keyword>
<gene>
    <name evidence="9" type="ORF">INT44_001816</name>
</gene>
<feature type="compositionally biased region" description="Basic and acidic residues" evidence="6">
    <location>
        <begin position="394"/>
        <end position="411"/>
    </location>
</feature>
<feature type="domain" description="J" evidence="7">
    <location>
        <begin position="6"/>
        <end position="68"/>
    </location>
</feature>
<keyword evidence="10" id="KW-1185">Reference proteome</keyword>
<keyword evidence="3 5" id="KW-0863">Zinc-finger</keyword>
<dbReference type="Gene3D" id="2.10.230.10">
    <property type="entry name" value="Heat shock protein DnaJ, cysteine-rich domain"/>
    <property type="match status" value="1"/>
</dbReference>
<dbReference type="InterPro" id="IPR008971">
    <property type="entry name" value="HSP40/DnaJ_pept-bd"/>
</dbReference>
<dbReference type="GO" id="GO:0030544">
    <property type="term" value="F:Hsp70 protein binding"/>
    <property type="evidence" value="ECO:0007669"/>
    <property type="project" value="InterPro"/>
</dbReference>
<dbReference type="InterPro" id="IPR036869">
    <property type="entry name" value="J_dom_sf"/>
</dbReference>
<evidence type="ECO:0000259" key="7">
    <source>
        <dbReference type="PROSITE" id="PS50076"/>
    </source>
</evidence>
<evidence type="ECO:0000256" key="2">
    <source>
        <dbReference type="ARBA" id="ARBA00022737"/>
    </source>
</evidence>
<dbReference type="PROSITE" id="PS00636">
    <property type="entry name" value="DNAJ_1"/>
    <property type="match status" value="1"/>
</dbReference>
<reference evidence="9" key="1">
    <citation type="submission" date="2020-12" db="EMBL/GenBank/DDBJ databases">
        <title>Metabolic potential, ecology and presence of endohyphal bacteria is reflected in genomic diversity of Mucoromycotina.</title>
        <authorList>
            <person name="Muszewska A."/>
            <person name="Okrasinska A."/>
            <person name="Steczkiewicz K."/>
            <person name="Drgas O."/>
            <person name="Orlowska M."/>
            <person name="Perlinska-Lenart U."/>
            <person name="Aleksandrzak-Piekarczyk T."/>
            <person name="Szatraj K."/>
            <person name="Zielenkiewicz U."/>
            <person name="Pilsyk S."/>
            <person name="Malc E."/>
            <person name="Mieczkowski P."/>
            <person name="Kruszewska J.S."/>
            <person name="Biernat P."/>
            <person name="Pawlowska J."/>
        </authorList>
    </citation>
    <scope>NUCLEOTIDE SEQUENCE</scope>
    <source>
        <strain evidence="9">WA0000051536</strain>
    </source>
</reference>
<evidence type="ECO:0000259" key="8">
    <source>
        <dbReference type="PROSITE" id="PS51188"/>
    </source>
</evidence>
<proteinExistence type="predicted"/>
<dbReference type="OrthoDB" id="550424at2759"/>
<feature type="region of interest" description="Disordered" evidence="6">
    <location>
        <begin position="394"/>
        <end position="432"/>
    </location>
</feature>
<evidence type="ECO:0000256" key="5">
    <source>
        <dbReference type="PROSITE-ProRule" id="PRU00546"/>
    </source>
</evidence>
<feature type="zinc finger region" description="CR-type" evidence="5">
    <location>
        <begin position="139"/>
        <end position="223"/>
    </location>
</feature>
<dbReference type="InterPro" id="IPR001305">
    <property type="entry name" value="HSP_DnaJ_Cys-rich_dom"/>
</dbReference>
<sequence length="432" mass="48193">MVRDTKLYDILGVTESSTELEMKKAYRKLAIKYHPDKNPNAGDKFKEISHAYAILSDPEKRKKYDAAGVDDAAYDNYNGKAHVNAEELFNDLFHGMGSSFHFGYEEVHVDVGNKRRRKKERGDDIVHELSVTLEDVYMGAAKNVNLNRSVICVSCAPTETLKSATCKQCQGSGYMVYNHKGSSTTGSSTVRQGRSVCKKCTGTGDYQNNGCKSCKGKGIITQRKVLKVHVEKGAKTGQKLLFGQESDQEPGVIPGDVIFNLKVEPHDRFEVRGKNLYTKVHITLQEALCGFDKILLKHLDGRGIHVKHAAGSVIQPGSFKTIIEEGMPTYRRTEDRGNLYIQFLVDFPADMWTSESNIDAIRGLLPGPSEEVTMEKDMVVDECNLLNVNFEALRSQEDKKDKSRQAHRTDLDDYEDERGSKPAAATVGCPQQ</sequence>
<dbReference type="InterPro" id="IPR036410">
    <property type="entry name" value="HSP_DnaJ_Cys-rich_dom_sf"/>
</dbReference>
<dbReference type="FunFam" id="2.60.260.20:FF:000003">
    <property type="entry name" value="DnaJ subfamily A member 2"/>
    <property type="match status" value="1"/>
</dbReference>
<accession>A0A8H7PRP2</accession>
<dbReference type="PRINTS" id="PR00625">
    <property type="entry name" value="JDOMAIN"/>
</dbReference>
<dbReference type="PROSITE" id="PS50076">
    <property type="entry name" value="DNAJ_2"/>
    <property type="match status" value="1"/>
</dbReference>
<dbReference type="SUPFAM" id="SSF46565">
    <property type="entry name" value="Chaperone J-domain"/>
    <property type="match status" value="1"/>
</dbReference>
<dbReference type="SUPFAM" id="SSF57938">
    <property type="entry name" value="DnaJ/Hsp40 cysteine-rich domain"/>
    <property type="match status" value="1"/>
</dbReference>
<evidence type="ECO:0000313" key="10">
    <source>
        <dbReference type="Proteomes" id="UP000612746"/>
    </source>
</evidence>
<dbReference type="GO" id="GO:0051082">
    <property type="term" value="F:unfolded protein binding"/>
    <property type="evidence" value="ECO:0007669"/>
    <property type="project" value="InterPro"/>
</dbReference>
<feature type="domain" description="CR-type" evidence="8">
    <location>
        <begin position="139"/>
        <end position="223"/>
    </location>
</feature>
<evidence type="ECO:0000256" key="4">
    <source>
        <dbReference type="ARBA" id="ARBA00022833"/>
    </source>
</evidence>
<evidence type="ECO:0000256" key="1">
    <source>
        <dbReference type="ARBA" id="ARBA00022723"/>
    </source>
</evidence>
<evidence type="ECO:0000256" key="3">
    <source>
        <dbReference type="ARBA" id="ARBA00022771"/>
    </source>
</evidence>
<dbReference type="PROSITE" id="PS51188">
    <property type="entry name" value="ZF_CR"/>
    <property type="match status" value="1"/>
</dbReference>
<protein>
    <submittedName>
        <fullName evidence="9">Uncharacterized protein</fullName>
    </submittedName>
</protein>
<dbReference type="InterPro" id="IPR018253">
    <property type="entry name" value="DnaJ_domain_CS"/>
</dbReference>
<comment type="caution">
    <text evidence="9">The sequence shown here is derived from an EMBL/GenBank/DDBJ whole genome shotgun (WGS) entry which is preliminary data.</text>
</comment>
<dbReference type="GO" id="GO:0006457">
    <property type="term" value="P:protein folding"/>
    <property type="evidence" value="ECO:0007669"/>
    <property type="project" value="InterPro"/>
</dbReference>
<dbReference type="Pfam" id="PF01556">
    <property type="entry name" value="DnaJ_C"/>
    <property type="match status" value="1"/>
</dbReference>
<dbReference type="AlphaFoldDB" id="A0A8H7PRP2"/>